<feature type="domain" description="Fibronectin type-III" evidence="11">
    <location>
        <begin position="133"/>
        <end position="233"/>
    </location>
</feature>
<feature type="transmembrane region" description="Helical" evidence="9">
    <location>
        <begin position="436"/>
        <end position="458"/>
    </location>
</feature>
<feature type="non-terminal residue" evidence="12">
    <location>
        <position position="1"/>
    </location>
</feature>
<dbReference type="InterPro" id="IPR015152">
    <property type="entry name" value="Growth/epo_recpt_lig-bind"/>
</dbReference>
<protein>
    <recommendedName>
        <fullName evidence="11">Fibronectin type-III domain-containing protein</fullName>
    </recommendedName>
</protein>
<dbReference type="EMBL" id="BEZZ01000913">
    <property type="protein sequence ID" value="GCC36935.1"/>
    <property type="molecule type" value="Genomic_DNA"/>
</dbReference>
<keyword evidence="7" id="KW-0325">Glycoprotein</keyword>
<dbReference type="PANTHER" id="PTHR23037">
    <property type="entry name" value="CYTOKINE RECEPTOR"/>
    <property type="match status" value="1"/>
</dbReference>
<dbReference type="Pfam" id="PF00041">
    <property type="entry name" value="fn3"/>
    <property type="match status" value="1"/>
</dbReference>
<keyword evidence="13" id="KW-1185">Reference proteome</keyword>
<organism evidence="12 13">
    <name type="scientific">Chiloscyllium punctatum</name>
    <name type="common">Brownbanded bambooshark</name>
    <name type="synonym">Hemiscyllium punctatum</name>
    <dbReference type="NCBI Taxonomy" id="137246"/>
    <lineage>
        <taxon>Eukaryota</taxon>
        <taxon>Metazoa</taxon>
        <taxon>Chordata</taxon>
        <taxon>Craniata</taxon>
        <taxon>Vertebrata</taxon>
        <taxon>Chondrichthyes</taxon>
        <taxon>Elasmobranchii</taxon>
        <taxon>Galeomorphii</taxon>
        <taxon>Galeoidea</taxon>
        <taxon>Orectolobiformes</taxon>
        <taxon>Hemiscylliidae</taxon>
        <taxon>Chiloscyllium</taxon>
    </lineage>
</organism>
<evidence type="ECO:0000256" key="3">
    <source>
        <dbReference type="ARBA" id="ARBA00022729"/>
    </source>
</evidence>
<feature type="region of interest" description="Disordered" evidence="8">
    <location>
        <begin position="542"/>
        <end position="563"/>
    </location>
</feature>
<dbReference type="Gene3D" id="2.60.40.10">
    <property type="entry name" value="Immunoglobulins"/>
    <property type="match status" value="4"/>
</dbReference>
<comment type="subcellular location">
    <subcellularLocation>
        <location evidence="1">Membrane</location>
        <topology evidence="1">Single-pass type I membrane protein</topology>
    </subcellularLocation>
</comment>
<evidence type="ECO:0000256" key="1">
    <source>
        <dbReference type="ARBA" id="ARBA00004479"/>
    </source>
</evidence>
<dbReference type="GO" id="GO:0004896">
    <property type="term" value="F:cytokine receptor activity"/>
    <property type="evidence" value="ECO:0007669"/>
    <property type="project" value="TreeGrafter"/>
</dbReference>
<dbReference type="PANTHER" id="PTHR23037:SF31">
    <property type="entry name" value="THROMBOPOIETIN RECEPTOR"/>
    <property type="match status" value="1"/>
</dbReference>
<evidence type="ECO:0000256" key="6">
    <source>
        <dbReference type="ARBA" id="ARBA00023170"/>
    </source>
</evidence>
<keyword evidence="3 10" id="KW-0732">Signal</keyword>
<evidence type="ECO:0000313" key="13">
    <source>
        <dbReference type="Proteomes" id="UP000287033"/>
    </source>
</evidence>
<evidence type="ECO:0000256" key="7">
    <source>
        <dbReference type="ARBA" id="ARBA00023180"/>
    </source>
</evidence>
<name>A0A401T2Q1_CHIPU</name>
<evidence type="ECO:0000256" key="9">
    <source>
        <dbReference type="SAM" id="Phobius"/>
    </source>
</evidence>
<keyword evidence="4 9" id="KW-1133">Transmembrane helix</keyword>
<dbReference type="Pfam" id="PF09067">
    <property type="entry name" value="EpoR_lig-bind"/>
    <property type="match status" value="2"/>
</dbReference>
<evidence type="ECO:0000256" key="2">
    <source>
        <dbReference type="ARBA" id="ARBA00022692"/>
    </source>
</evidence>
<gene>
    <name evidence="12" type="ORF">chiPu_0015435</name>
</gene>
<dbReference type="OMA" id="HGPTYQG"/>
<comment type="caution">
    <text evidence="12">The sequence shown here is derived from an EMBL/GenBank/DDBJ whole genome shotgun (WGS) entry which is preliminary data.</text>
</comment>
<dbReference type="PROSITE" id="PS50853">
    <property type="entry name" value="FN3"/>
    <property type="match status" value="2"/>
</dbReference>
<keyword evidence="2 9" id="KW-0812">Transmembrane</keyword>
<dbReference type="InterPro" id="IPR013783">
    <property type="entry name" value="Ig-like_fold"/>
</dbReference>
<evidence type="ECO:0000313" key="12">
    <source>
        <dbReference type="EMBL" id="GCC36935.1"/>
    </source>
</evidence>
<feature type="chain" id="PRO_5019351042" description="Fibronectin type-III domain-containing protein" evidence="10">
    <location>
        <begin position="18"/>
        <end position="696"/>
    </location>
</feature>
<evidence type="ECO:0000256" key="4">
    <source>
        <dbReference type="ARBA" id="ARBA00022989"/>
    </source>
</evidence>
<sequence length="696" mass="79927">WLLFVGCIYLNIIPVSGLESWTFLQEGTSSLISQTEELKCFTQMLDDLTCFWDDSMETNSTYNFFYSTDQSSQKPCHTTSYVVLRNTTRYVCVIPAEDILLFQPFDIELSESFSNVSKIRQLVSIESVVLLDPPSNLTVYLNGKPHQLQINWIPPRNPDINEFLIYEISYWKDKSGLASEKRETVNAKQQHDLQNLKAGIRYMVRLRTKPDGISFDGFWSAWSDAVSAVTPYSSDEIHLRCSTSDLQYITCQWKVNNTESVALYSLYYQTRKVEWKKCSNQRNATTSDAVTYRCTIATSEVNKTIIIINASYPDHTQTFYKKPFRTENVVRPNPPRIITIDINTTGGKLRLFWEPPIRKLLGQMIYQVRYSEENGTDWKTLLIQKPLHSEVLDLPHSKTYYMQLRAKPNGVKYRGYWSSWSDTFTATIPGSMNPTAVSLVVGVTLLLMIALFVSHLIFPNVYSNVKNKLWPQIPNMERLLEGYLNDFQKYSQPLQSTCDKVVDDEILPPVLEIISEVNESENIKCVEMQEDACQKYHINESSTIKQHRGMPNHETENSNTPSQNYVILDLQDSSSLPEENSNCHKRDGSSSLQNSQLRVCPLISDTKNHKGRFGNDINGNKQFLSVQSVNINSMKQQHPTSLVSYDDMFYLFGRLNLSTTFDYRSMSTTDISNHSYLLLPDLAPDIFSQQFSLAKE</sequence>
<evidence type="ECO:0000256" key="8">
    <source>
        <dbReference type="SAM" id="MobiDB-lite"/>
    </source>
</evidence>
<dbReference type="GO" id="GO:0009897">
    <property type="term" value="C:external side of plasma membrane"/>
    <property type="evidence" value="ECO:0007669"/>
    <property type="project" value="TreeGrafter"/>
</dbReference>
<evidence type="ECO:0000256" key="5">
    <source>
        <dbReference type="ARBA" id="ARBA00023136"/>
    </source>
</evidence>
<feature type="domain" description="Fibronectin type-III" evidence="11">
    <location>
        <begin position="334"/>
        <end position="430"/>
    </location>
</feature>
<proteinExistence type="predicted"/>
<evidence type="ECO:0000259" key="11">
    <source>
        <dbReference type="PROSITE" id="PS50853"/>
    </source>
</evidence>
<feature type="signal peptide" evidence="10">
    <location>
        <begin position="1"/>
        <end position="17"/>
    </location>
</feature>
<evidence type="ECO:0000256" key="10">
    <source>
        <dbReference type="SAM" id="SignalP"/>
    </source>
</evidence>
<dbReference type="STRING" id="137246.A0A401T2Q1"/>
<dbReference type="AlphaFoldDB" id="A0A401T2Q1"/>
<reference evidence="12 13" key="1">
    <citation type="journal article" date="2018" name="Nat. Ecol. Evol.">
        <title>Shark genomes provide insights into elasmobranch evolution and the origin of vertebrates.</title>
        <authorList>
            <person name="Hara Y"/>
            <person name="Yamaguchi K"/>
            <person name="Onimaru K"/>
            <person name="Kadota M"/>
            <person name="Koyanagi M"/>
            <person name="Keeley SD"/>
            <person name="Tatsumi K"/>
            <person name="Tanaka K"/>
            <person name="Motone F"/>
            <person name="Kageyama Y"/>
            <person name="Nozu R"/>
            <person name="Adachi N"/>
            <person name="Nishimura O"/>
            <person name="Nakagawa R"/>
            <person name="Tanegashima C"/>
            <person name="Kiyatake I"/>
            <person name="Matsumoto R"/>
            <person name="Murakumo K"/>
            <person name="Nishida K"/>
            <person name="Terakita A"/>
            <person name="Kuratani S"/>
            <person name="Sato K"/>
            <person name="Hyodo S Kuraku.S."/>
        </authorList>
    </citation>
    <scope>NUCLEOTIDE SEQUENCE [LARGE SCALE GENOMIC DNA]</scope>
</reference>
<dbReference type="SMART" id="SM00060">
    <property type="entry name" value="FN3"/>
    <property type="match status" value="2"/>
</dbReference>
<dbReference type="InterPro" id="IPR003961">
    <property type="entry name" value="FN3_dom"/>
</dbReference>
<keyword evidence="6" id="KW-0675">Receptor</keyword>
<dbReference type="Proteomes" id="UP000287033">
    <property type="component" value="Unassembled WGS sequence"/>
</dbReference>
<dbReference type="InterPro" id="IPR036116">
    <property type="entry name" value="FN3_sf"/>
</dbReference>
<keyword evidence="5 9" id="KW-0472">Membrane</keyword>
<dbReference type="SUPFAM" id="SSF49265">
    <property type="entry name" value="Fibronectin type III"/>
    <property type="match status" value="4"/>
</dbReference>
<dbReference type="CDD" id="cd00063">
    <property type="entry name" value="FN3"/>
    <property type="match status" value="2"/>
</dbReference>
<accession>A0A401T2Q1</accession>
<dbReference type="OrthoDB" id="8608526at2759"/>